<evidence type="ECO:0000313" key="2">
    <source>
        <dbReference type="Proteomes" id="UP001174909"/>
    </source>
</evidence>
<reference evidence="1" key="1">
    <citation type="submission" date="2023-03" db="EMBL/GenBank/DDBJ databases">
        <authorList>
            <person name="Steffen K."/>
            <person name="Cardenas P."/>
        </authorList>
    </citation>
    <scope>NUCLEOTIDE SEQUENCE</scope>
</reference>
<proteinExistence type="predicted"/>
<dbReference type="AlphaFoldDB" id="A0AA35XBQ0"/>
<dbReference type="EMBL" id="CASHTH010003574">
    <property type="protein sequence ID" value="CAI8046571.1"/>
    <property type="molecule type" value="Genomic_DNA"/>
</dbReference>
<evidence type="ECO:0000313" key="1">
    <source>
        <dbReference type="EMBL" id="CAI8046571.1"/>
    </source>
</evidence>
<protein>
    <submittedName>
        <fullName evidence="1">Uncharacterized protein</fullName>
    </submittedName>
</protein>
<accession>A0AA35XBQ0</accession>
<comment type="caution">
    <text evidence="1">The sequence shown here is derived from an EMBL/GenBank/DDBJ whole genome shotgun (WGS) entry which is preliminary data.</text>
</comment>
<organism evidence="1 2">
    <name type="scientific">Geodia barretti</name>
    <name type="common">Barrett's horny sponge</name>
    <dbReference type="NCBI Taxonomy" id="519541"/>
    <lineage>
        <taxon>Eukaryota</taxon>
        <taxon>Metazoa</taxon>
        <taxon>Porifera</taxon>
        <taxon>Demospongiae</taxon>
        <taxon>Heteroscleromorpha</taxon>
        <taxon>Tetractinellida</taxon>
        <taxon>Astrophorina</taxon>
        <taxon>Geodiidae</taxon>
        <taxon>Geodia</taxon>
    </lineage>
</organism>
<sequence length="24" mass="2921">MAILALFLLMQLSCLTWSYWDWSE</sequence>
<gene>
    <name evidence="1" type="ORF">GBAR_LOCUS25765</name>
</gene>
<name>A0AA35XBQ0_GEOBA</name>
<keyword evidence="2" id="KW-1185">Reference proteome</keyword>
<dbReference type="Proteomes" id="UP001174909">
    <property type="component" value="Unassembled WGS sequence"/>
</dbReference>